<name>A0A2K9HMF6_9LACO</name>
<dbReference type="PROSITE" id="PS00101">
    <property type="entry name" value="HEXAPEP_TRANSFERASES"/>
    <property type="match status" value="1"/>
</dbReference>
<evidence type="ECO:0000313" key="4">
    <source>
        <dbReference type="EMBL" id="AUI71193.1"/>
    </source>
</evidence>
<keyword evidence="3" id="KW-0677">Repeat</keyword>
<dbReference type="KEGG" id="lali:LA20249_02820"/>
<reference evidence="4 5" key="1">
    <citation type="submission" date="2016-12" db="EMBL/GenBank/DDBJ databases">
        <title>The whole genome sequencing and assembly of Lactobacillus alimentarius DSM 20249T strain.</title>
        <authorList>
            <person name="Lee Y.-J."/>
            <person name="Yi H."/>
            <person name="Bahn Y.-S."/>
            <person name="Kim J.F."/>
            <person name="Lee D.-W."/>
        </authorList>
    </citation>
    <scope>NUCLEOTIDE SEQUENCE [LARGE SCALE GENOMIC DNA]</scope>
    <source>
        <strain evidence="4 5">DSM 20249</strain>
    </source>
</reference>
<keyword evidence="5" id="KW-1185">Reference proteome</keyword>
<evidence type="ECO:0000256" key="3">
    <source>
        <dbReference type="ARBA" id="ARBA00022737"/>
    </source>
</evidence>
<dbReference type="InterPro" id="IPR018357">
    <property type="entry name" value="Hexapep_transf_CS"/>
</dbReference>
<evidence type="ECO:0000256" key="2">
    <source>
        <dbReference type="ARBA" id="ARBA00022679"/>
    </source>
</evidence>
<comment type="similarity">
    <text evidence="1">Belongs to the transferase hexapeptide repeat family.</text>
</comment>
<dbReference type="AlphaFoldDB" id="A0A2K9HMF6"/>
<dbReference type="InterPro" id="IPR011004">
    <property type="entry name" value="Trimer_LpxA-like_sf"/>
</dbReference>
<sequence>MTCQTDLFKVDQRLVEQNQRLLQHLNTGHFCSQEINQLLSEILGYKLNPNNEIRLPFHTDYGRNIKIKQNVFINSNVTMVDIGGIQIDDDVIIGPNTTLLTTNYSKDNLSKKPIRIKQNANIGGQVTILPGVTVGENSIVDPGSVVTKKVIDNVEVSGNPAKKINKK</sequence>
<dbReference type="InterPro" id="IPR051159">
    <property type="entry name" value="Hexapeptide_acetyltransf"/>
</dbReference>
<dbReference type="Gene3D" id="2.160.10.10">
    <property type="entry name" value="Hexapeptide repeat proteins"/>
    <property type="match status" value="1"/>
</dbReference>
<dbReference type="STRING" id="1423720.FC67_GL001842"/>
<dbReference type="OrthoDB" id="9812571at2"/>
<dbReference type="EMBL" id="CP018867">
    <property type="protein sequence ID" value="AUI71193.1"/>
    <property type="molecule type" value="Genomic_DNA"/>
</dbReference>
<dbReference type="PANTHER" id="PTHR23416:SF23">
    <property type="entry name" value="ACETYLTRANSFERASE C18B11.09C-RELATED"/>
    <property type="match status" value="1"/>
</dbReference>
<dbReference type="RefSeq" id="WP_057739604.1">
    <property type="nucleotide sequence ID" value="NZ_AZDQ01000043.1"/>
</dbReference>
<dbReference type="Proteomes" id="UP000234653">
    <property type="component" value="Chromosome"/>
</dbReference>
<protein>
    <submittedName>
        <fullName evidence="4">Acetyltransferase</fullName>
    </submittedName>
</protein>
<organism evidence="4 5">
    <name type="scientific">Companilactobacillus alimentarius DSM 20249</name>
    <dbReference type="NCBI Taxonomy" id="1423720"/>
    <lineage>
        <taxon>Bacteria</taxon>
        <taxon>Bacillati</taxon>
        <taxon>Bacillota</taxon>
        <taxon>Bacilli</taxon>
        <taxon>Lactobacillales</taxon>
        <taxon>Lactobacillaceae</taxon>
        <taxon>Companilactobacillus</taxon>
    </lineage>
</organism>
<dbReference type="GO" id="GO:0008374">
    <property type="term" value="F:O-acyltransferase activity"/>
    <property type="evidence" value="ECO:0007669"/>
    <property type="project" value="TreeGrafter"/>
</dbReference>
<keyword evidence="2 4" id="KW-0808">Transferase</keyword>
<gene>
    <name evidence="4" type="ORF">LA20249_02820</name>
</gene>
<dbReference type="InterPro" id="IPR001451">
    <property type="entry name" value="Hexapep"/>
</dbReference>
<accession>A0A2K9HMF6</accession>
<evidence type="ECO:0000313" key="5">
    <source>
        <dbReference type="Proteomes" id="UP000234653"/>
    </source>
</evidence>
<dbReference type="PANTHER" id="PTHR23416">
    <property type="entry name" value="SIALIC ACID SYNTHASE-RELATED"/>
    <property type="match status" value="1"/>
</dbReference>
<proteinExistence type="inferred from homology"/>
<evidence type="ECO:0000256" key="1">
    <source>
        <dbReference type="ARBA" id="ARBA00007274"/>
    </source>
</evidence>
<dbReference type="SUPFAM" id="SSF51161">
    <property type="entry name" value="Trimeric LpxA-like enzymes"/>
    <property type="match status" value="1"/>
</dbReference>
<dbReference type="Pfam" id="PF00132">
    <property type="entry name" value="Hexapep"/>
    <property type="match status" value="1"/>
</dbReference>